<evidence type="ECO:0000313" key="2">
    <source>
        <dbReference type="EMBL" id="KAG2305848.1"/>
    </source>
</evidence>
<evidence type="ECO:0000313" key="3">
    <source>
        <dbReference type="Proteomes" id="UP000886595"/>
    </source>
</evidence>
<dbReference type="AlphaFoldDB" id="A0A8X7SGI8"/>
<protein>
    <submittedName>
        <fullName evidence="2">Uncharacterized protein</fullName>
    </submittedName>
</protein>
<evidence type="ECO:0000256" key="1">
    <source>
        <dbReference type="SAM" id="MobiDB-lite"/>
    </source>
</evidence>
<feature type="compositionally biased region" description="Low complexity" evidence="1">
    <location>
        <begin position="23"/>
        <end position="33"/>
    </location>
</feature>
<organism evidence="2 3">
    <name type="scientific">Brassica carinata</name>
    <name type="common">Ethiopian mustard</name>
    <name type="synonym">Abyssinian cabbage</name>
    <dbReference type="NCBI Taxonomy" id="52824"/>
    <lineage>
        <taxon>Eukaryota</taxon>
        <taxon>Viridiplantae</taxon>
        <taxon>Streptophyta</taxon>
        <taxon>Embryophyta</taxon>
        <taxon>Tracheophyta</taxon>
        <taxon>Spermatophyta</taxon>
        <taxon>Magnoliopsida</taxon>
        <taxon>eudicotyledons</taxon>
        <taxon>Gunneridae</taxon>
        <taxon>Pentapetalae</taxon>
        <taxon>rosids</taxon>
        <taxon>malvids</taxon>
        <taxon>Brassicales</taxon>
        <taxon>Brassicaceae</taxon>
        <taxon>Brassiceae</taxon>
        <taxon>Brassica</taxon>
    </lineage>
</organism>
<dbReference type="Proteomes" id="UP000886595">
    <property type="component" value="Unassembled WGS sequence"/>
</dbReference>
<keyword evidence="3" id="KW-1185">Reference proteome</keyword>
<proteinExistence type="predicted"/>
<gene>
    <name evidence="2" type="ORF">Bca52824_025596</name>
</gene>
<accession>A0A8X7SGI8</accession>
<name>A0A8X7SGI8_BRACI</name>
<comment type="caution">
    <text evidence="2">The sequence shown here is derived from an EMBL/GenBank/DDBJ whole genome shotgun (WGS) entry which is preliminary data.</text>
</comment>
<feature type="region of interest" description="Disordered" evidence="1">
    <location>
        <begin position="1"/>
        <end position="39"/>
    </location>
</feature>
<feature type="region of interest" description="Disordered" evidence="1">
    <location>
        <begin position="53"/>
        <end position="79"/>
    </location>
</feature>
<reference evidence="2 3" key="1">
    <citation type="submission" date="2020-02" db="EMBL/GenBank/DDBJ databases">
        <authorList>
            <person name="Ma Q."/>
            <person name="Huang Y."/>
            <person name="Song X."/>
            <person name="Pei D."/>
        </authorList>
    </citation>
    <scope>NUCLEOTIDE SEQUENCE [LARGE SCALE GENOMIC DNA]</scope>
    <source>
        <strain evidence="2">Sxm20200214</strain>
        <tissue evidence="2">Leaf</tissue>
    </source>
</reference>
<sequence length="108" mass="12147">MEANGDDDELRKNPTLQRRRRISLSSSSSSSSSVNVPEHDEGLCFGRRIWRKKKSDRSEKRARLGLGGSSSRESSRFQRHSCSCCSLSLSSKLAFEETLPGLETLRLE</sequence>
<dbReference type="EMBL" id="JAAMPC010000006">
    <property type="protein sequence ID" value="KAG2305848.1"/>
    <property type="molecule type" value="Genomic_DNA"/>
</dbReference>